<accession>A0A1B2RC63</accession>
<protein>
    <submittedName>
        <fullName evidence="2">Uncharacterized protein</fullName>
    </submittedName>
</protein>
<feature type="compositionally biased region" description="Pro residues" evidence="1">
    <location>
        <begin position="70"/>
        <end position="82"/>
    </location>
</feature>
<feature type="region of interest" description="Disordered" evidence="1">
    <location>
        <begin position="61"/>
        <end position="82"/>
    </location>
</feature>
<dbReference type="AlphaFoldDB" id="A0A1B2RC63"/>
<gene>
    <name evidence="2" type="ORF">pFR260_064</name>
</gene>
<proteinExistence type="predicted"/>
<dbReference type="EMBL" id="KX258624">
    <property type="protein sequence ID" value="AOB42161.1"/>
    <property type="molecule type" value="Genomic_DNA"/>
</dbReference>
<evidence type="ECO:0000313" key="2">
    <source>
        <dbReference type="EMBL" id="AOB42161.1"/>
    </source>
</evidence>
<dbReference type="RefSeq" id="WP_142241249.1">
    <property type="nucleotide sequence ID" value="NZ_MSFC01000076.1"/>
</dbReference>
<name>A0A1B2RC63_BACTU</name>
<reference evidence="2" key="1">
    <citation type="submission" date="2016-05" db="EMBL/GenBank/DDBJ databases">
        <title>Complete sequence and organization of pFR260, the Bacillus thuringiensis INTA Fr7-4 plasmid harbouring the insecticidal genes.</title>
        <authorList>
            <person name="Navas L.E."/>
            <person name="Amadio A.F."/>
            <person name="Ortiz E.M."/>
            <person name="Sauka D.H."/>
            <person name="Benintende G.B."/>
            <person name="Zandomeni R.O."/>
            <person name="Berretta M.F."/>
        </authorList>
    </citation>
    <scope>NUCLEOTIDE SEQUENCE</scope>
    <source>
        <strain evidence="2">INTA Fr7-4</strain>
        <plasmid evidence="2">pFR260</plasmid>
    </source>
</reference>
<keyword evidence="2" id="KW-0614">Plasmid</keyword>
<organism evidence="2">
    <name type="scientific">Bacillus thuringiensis</name>
    <dbReference type="NCBI Taxonomy" id="1428"/>
    <lineage>
        <taxon>Bacteria</taxon>
        <taxon>Bacillati</taxon>
        <taxon>Bacillota</taxon>
        <taxon>Bacilli</taxon>
        <taxon>Bacillales</taxon>
        <taxon>Bacillaceae</taxon>
        <taxon>Bacillus</taxon>
        <taxon>Bacillus cereus group</taxon>
    </lineage>
</organism>
<geneLocation type="plasmid" evidence="2">
    <name>pFR260</name>
</geneLocation>
<sequence length="82" mass="9349">MLDNNLLKQITELREEFKKNRFLRVEFVAMLSKLLREHKVKITPTLLANIQLAITEEIPTDQISTSIDPGPTPDPIVDPPGR</sequence>
<evidence type="ECO:0000256" key="1">
    <source>
        <dbReference type="SAM" id="MobiDB-lite"/>
    </source>
</evidence>